<protein>
    <submittedName>
        <fullName evidence="7">Uncharacterized protein</fullName>
    </submittedName>
</protein>
<keyword evidence="3" id="KW-0963">Cytoplasm</keyword>
<evidence type="ECO:0000256" key="3">
    <source>
        <dbReference type="ARBA" id="ARBA00022490"/>
    </source>
</evidence>
<dbReference type="EMBL" id="LSYV01000010">
    <property type="protein sequence ID" value="KXZ52422.1"/>
    <property type="molecule type" value="Genomic_DNA"/>
</dbReference>
<evidence type="ECO:0000256" key="1">
    <source>
        <dbReference type="ARBA" id="ARBA00004123"/>
    </source>
</evidence>
<dbReference type="InterPro" id="IPR000225">
    <property type="entry name" value="Armadillo"/>
</dbReference>
<dbReference type="GO" id="GO:0043161">
    <property type="term" value="P:proteasome-mediated ubiquitin-dependent protein catabolic process"/>
    <property type="evidence" value="ECO:0007669"/>
    <property type="project" value="TreeGrafter"/>
</dbReference>
<proteinExistence type="predicted"/>
<dbReference type="PANTHER" id="PTHR15651">
    <property type="entry name" value="ARMADILLO REPEAT-CONTAINING PROTEIN 8"/>
    <property type="match status" value="1"/>
</dbReference>
<accession>A0A150GRN7</accession>
<feature type="region of interest" description="Disordered" evidence="6">
    <location>
        <begin position="653"/>
        <end position="686"/>
    </location>
</feature>
<dbReference type="STRING" id="33097.A0A150GRN7"/>
<dbReference type="GO" id="GO:0005737">
    <property type="term" value="C:cytoplasm"/>
    <property type="evidence" value="ECO:0007669"/>
    <property type="project" value="UniProtKB-SubCell"/>
</dbReference>
<dbReference type="AlphaFoldDB" id="A0A150GRN7"/>
<dbReference type="SMART" id="SM00185">
    <property type="entry name" value="ARM"/>
    <property type="match status" value="6"/>
</dbReference>
<feature type="region of interest" description="Disordered" evidence="6">
    <location>
        <begin position="575"/>
        <end position="598"/>
    </location>
</feature>
<feature type="region of interest" description="Disordered" evidence="6">
    <location>
        <begin position="762"/>
        <end position="786"/>
    </location>
</feature>
<evidence type="ECO:0000256" key="4">
    <source>
        <dbReference type="ARBA" id="ARBA00022737"/>
    </source>
</evidence>
<gene>
    <name evidence="7" type="ORF">GPECTOR_9g466</name>
</gene>
<dbReference type="PANTHER" id="PTHR15651:SF7">
    <property type="entry name" value="ARMADILLO REPEAT-CONTAINING PROTEIN 8"/>
    <property type="match status" value="1"/>
</dbReference>
<dbReference type="InterPro" id="IPR038739">
    <property type="entry name" value="ARMC8/Vid28"/>
</dbReference>
<comment type="caution">
    <text evidence="7">The sequence shown here is derived from an EMBL/GenBank/DDBJ whole genome shotgun (WGS) entry which is preliminary data.</text>
</comment>
<keyword evidence="5" id="KW-0539">Nucleus</keyword>
<evidence type="ECO:0000313" key="8">
    <source>
        <dbReference type="Proteomes" id="UP000075714"/>
    </source>
</evidence>
<evidence type="ECO:0000313" key="7">
    <source>
        <dbReference type="EMBL" id="KXZ52422.1"/>
    </source>
</evidence>
<evidence type="ECO:0000256" key="6">
    <source>
        <dbReference type="SAM" id="MobiDB-lite"/>
    </source>
</evidence>
<dbReference type="InterPro" id="IPR016024">
    <property type="entry name" value="ARM-type_fold"/>
</dbReference>
<reference evidence="8" key="1">
    <citation type="journal article" date="2016" name="Nat. Commun.">
        <title>The Gonium pectorale genome demonstrates co-option of cell cycle regulation during the evolution of multicellularity.</title>
        <authorList>
            <person name="Hanschen E.R."/>
            <person name="Marriage T.N."/>
            <person name="Ferris P.J."/>
            <person name="Hamaji T."/>
            <person name="Toyoda A."/>
            <person name="Fujiyama A."/>
            <person name="Neme R."/>
            <person name="Noguchi H."/>
            <person name="Minakuchi Y."/>
            <person name="Suzuki M."/>
            <person name="Kawai-Toyooka H."/>
            <person name="Smith D.R."/>
            <person name="Sparks H."/>
            <person name="Anderson J."/>
            <person name="Bakaric R."/>
            <person name="Luria V."/>
            <person name="Karger A."/>
            <person name="Kirschner M.W."/>
            <person name="Durand P.M."/>
            <person name="Michod R.E."/>
            <person name="Nozaki H."/>
            <person name="Olson B.J."/>
        </authorList>
    </citation>
    <scope>NUCLEOTIDE SEQUENCE [LARGE SCALE GENOMIC DNA]</scope>
    <source>
        <strain evidence="8">NIES-2863</strain>
    </source>
</reference>
<organism evidence="7 8">
    <name type="scientific">Gonium pectorale</name>
    <name type="common">Green alga</name>
    <dbReference type="NCBI Taxonomy" id="33097"/>
    <lineage>
        <taxon>Eukaryota</taxon>
        <taxon>Viridiplantae</taxon>
        <taxon>Chlorophyta</taxon>
        <taxon>core chlorophytes</taxon>
        <taxon>Chlorophyceae</taxon>
        <taxon>CS clade</taxon>
        <taxon>Chlamydomonadales</taxon>
        <taxon>Volvocaceae</taxon>
        <taxon>Gonium</taxon>
    </lineage>
</organism>
<evidence type="ECO:0000256" key="2">
    <source>
        <dbReference type="ARBA" id="ARBA00004496"/>
    </source>
</evidence>
<dbReference type="SUPFAM" id="SSF48371">
    <property type="entry name" value="ARM repeat"/>
    <property type="match status" value="2"/>
</dbReference>
<comment type="subcellular location">
    <subcellularLocation>
        <location evidence="2">Cytoplasm</location>
    </subcellularLocation>
    <subcellularLocation>
        <location evidence="1">Nucleus</location>
    </subcellularLocation>
</comment>
<dbReference type="Proteomes" id="UP000075714">
    <property type="component" value="Unassembled WGS sequence"/>
</dbReference>
<name>A0A150GRN7_GONPE</name>
<dbReference type="InterPro" id="IPR011989">
    <property type="entry name" value="ARM-like"/>
</dbReference>
<dbReference type="GO" id="GO:0005634">
    <property type="term" value="C:nucleus"/>
    <property type="evidence" value="ECO:0007669"/>
    <property type="project" value="UniProtKB-SubCell"/>
</dbReference>
<sequence length="857" mass="85513">MVARPRELLRELRDGPENAKVKALKAIKNQIIGSKAKKAIFVSEGAVAEVLEVLNAGAQSHAVQKQAAVVLGSLTFGTEAGLREVISKGGLQSLTAMLHSEDGAVVEAGLRAVKMVVQQSAALPYSRLGAPASSPAAVATLRLDSASISAVAGPWASSGWPGTVAAMAAAVLACCCRREQERDLAIAAGAPAGLLRLLQTCSRPDAQAAALECLASMLPHHPPTCAAALADLRVTSRLLALLREPDAATRLCAASCVATLSRLADGVAAEAQQRAALPVLLRLLSSPSPATRLAVPPVLADLLERGGEALTRAAADADTVRLLAGMLAAEAAPPAAGEAAAAAGGGGTGAVAGGGSSSALREGCLRALGCLCLNRDDSRTQLMEARVLRHVVRCLEDPAEGVRAGAALLLRALSRSTRHLRGGLLEGAAGGPGSGSGELAPLLVARLDDGCEAVRASAAAALTNLVLDFSAAKSALLAAGGLARLVALAAGAPPGSGLRHQAVWALANLAYRADASVRSQILQALPWARLRALLLDPRPSCGEQALALLRNLAMGERAHIAELVRWAAAAGQPGADSAASATGAAEAEASSGPVGEGARVVEGGKCDIGATSAASSGGTGAVDGSGAGSSGADLLDVLQERIEVALAAMPEGSGAACGSTPAPASGSPSSASPAAIPSPPAQQQTEATAALTAQAVHALYTIGNLLTGSAAVKDAVAARRPLLAALTLAMRPARADELALPAVWCAINLTWPPSAASAADAAAGAAAPGGGGGEGRLAREARERARERELRAEQEAVATRCRALLAVGGGEALEALAASHPCRDVQERARTALEQLRRGAGEAAVGAATAEAQAMAL</sequence>
<keyword evidence="8" id="KW-1185">Reference proteome</keyword>
<feature type="compositionally biased region" description="Basic and acidic residues" evidence="6">
    <location>
        <begin position="776"/>
        <end position="786"/>
    </location>
</feature>
<evidence type="ECO:0000256" key="5">
    <source>
        <dbReference type="ARBA" id="ARBA00023242"/>
    </source>
</evidence>
<dbReference type="Gene3D" id="1.25.10.10">
    <property type="entry name" value="Leucine-rich Repeat Variant"/>
    <property type="match status" value="2"/>
</dbReference>
<dbReference type="GO" id="GO:0034657">
    <property type="term" value="C:GID complex"/>
    <property type="evidence" value="ECO:0007669"/>
    <property type="project" value="TreeGrafter"/>
</dbReference>
<dbReference type="OrthoDB" id="5559898at2759"/>
<keyword evidence="4" id="KW-0677">Repeat</keyword>